<dbReference type="RefSeq" id="WP_257499425.1">
    <property type="nucleotide sequence ID" value="NZ_CP102382.1"/>
</dbReference>
<proteinExistence type="predicted"/>
<organism evidence="1 2">
    <name type="scientific">Paenimyroides aestuarii</name>
    <dbReference type="NCBI Taxonomy" id="2968490"/>
    <lineage>
        <taxon>Bacteria</taxon>
        <taxon>Pseudomonadati</taxon>
        <taxon>Bacteroidota</taxon>
        <taxon>Flavobacteriia</taxon>
        <taxon>Flavobacteriales</taxon>
        <taxon>Flavobacteriaceae</taxon>
        <taxon>Paenimyroides</taxon>
    </lineage>
</organism>
<name>A0ABY5NSE6_9FLAO</name>
<evidence type="ECO:0000313" key="1">
    <source>
        <dbReference type="EMBL" id="UUV21500.1"/>
    </source>
</evidence>
<keyword evidence="2" id="KW-1185">Reference proteome</keyword>
<dbReference type="EMBL" id="CP102382">
    <property type="protein sequence ID" value="UUV21500.1"/>
    <property type="molecule type" value="Genomic_DNA"/>
</dbReference>
<gene>
    <name evidence="1" type="ORF">NPX36_00125</name>
</gene>
<evidence type="ECO:0000313" key="2">
    <source>
        <dbReference type="Proteomes" id="UP001317001"/>
    </source>
</evidence>
<reference evidence="1 2" key="1">
    <citation type="submission" date="2022-08" db="EMBL/GenBank/DDBJ databases">
        <title>Myroides zhujiangensis sp. nov., a novel bacterium isolated from sediment in the Pearl River Estuary.</title>
        <authorList>
            <person name="Cui L."/>
        </authorList>
    </citation>
    <scope>NUCLEOTIDE SEQUENCE [LARGE SCALE GENOMIC DNA]</scope>
    <source>
        <strain evidence="1 2">SCSIO 72103</strain>
    </source>
</reference>
<protein>
    <submittedName>
        <fullName evidence="1">Uncharacterized protein</fullName>
    </submittedName>
</protein>
<dbReference type="Proteomes" id="UP001317001">
    <property type="component" value="Chromosome"/>
</dbReference>
<accession>A0ABY5NSE6</accession>
<sequence length="131" mass="15829">MIKDEIGGKKVKALYYYNGKGSYDLKLLIELEENVFLFFNSLQFKLLHGNEIFTQYNWKLHPVTFDFAITSIKEEELTTYFVLFENGTILYIYQRIIDLENWYQDFDIVNKHSSDYNDVKEHMEEEWVEEV</sequence>